<gene>
    <name evidence="1" type="ORF">DHETER_LOCUS7018</name>
</gene>
<protein>
    <submittedName>
        <fullName evidence="1">5705_t:CDS:1</fullName>
    </submittedName>
</protein>
<sequence length="56" mass="6408">KLSKDPNDISILESTSQQLYTLDTIWNLSEEPDNDLLVNSIKVLKYEISTGINHNF</sequence>
<organism evidence="1 2">
    <name type="scientific">Dentiscutata heterogama</name>
    <dbReference type="NCBI Taxonomy" id="1316150"/>
    <lineage>
        <taxon>Eukaryota</taxon>
        <taxon>Fungi</taxon>
        <taxon>Fungi incertae sedis</taxon>
        <taxon>Mucoromycota</taxon>
        <taxon>Glomeromycotina</taxon>
        <taxon>Glomeromycetes</taxon>
        <taxon>Diversisporales</taxon>
        <taxon>Gigasporaceae</taxon>
        <taxon>Dentiscutata</taxon>
    </lineage>
</organism>
<accession>A0ACA9MIY7</accession>
<reference evidence="1" key="1">
    <citation type="submission" date="2021-06" db="EMBL/GenBank/DDBJ databases">
        <authorList>
            <person name="Kallberg Y."/>
            <person name="Tangrot J."/>
            <person name="Rosling A."/>
        </authorList>
    </citation>
    <scope>NUCLEOTIDE SEQUENCE</scope>
    <source>
        <strain evidence="1">IL203A</strain>
    </source>
</reference>
<proteinExistence type="predicted"/>
<evidence type="ECO:0000313" key="1">
    <source>
        <dbReference type="EMBL" id="CAG8595143.1"/>
    </source>
</evidence>
<evidence type="ECO:0000313" key="2">
    <source>
        <dbReference type="Proteomes" id="UP000789702"/>
    </source>
</evidence>
<feature type="non-terminal residue" evidence="1">
    <location>
        <position position="1"/>
    </location>
</feature>
<dbReference type="EMBL" id="CAJVPU010009468">
    <property type="protein sequence ID" value="CAG8595143.1"/>
    <property type="molecule type" value="Genomic_DNA"/>
</dbReference>
<dbReference type="Proteomes" id="UP000789702">
    <property type="component" value="Unassembled WGS sequence"/>
</dbReference>
<keyword evidence="2" id="KW-1185">Reference proteome</keyword>
<name>A0ACA9MIY7_9GLOM</name>
<comment type="caution">
    <text evidence="1">The sequence shown here is derived from an EMBL/GenBank/DDBJ whole genome shotgun (WGS) entry which is preliminary data.</text>
</comment>